<evidence type="ECO:0000313" key="3">
    <source>
        <dbReference type="EMBL" id="ARN57314.1"/>
    </source>
</evidence>
<keyword evidence="1" id="KW-0732">Signal</keyword>
<feature type="domain" description="Ice-binding protein C-terminal" evidence="2">
    <location>
        <begin position="148"/>
        <end position="167"/>
    </location>
</feature>
<evidence type="ECO:0000259" key="2">
    <source>
        <dbReference type="Pfam" id="PF07589"/>
    </source>
</evidence>
<feature type="chain" id="PRO_5013162290" description="Ice-binding protein C-terminal domain-containing protein" evidence="1">
    <location>
        <begin position="20"/>
        <end position="169"/>
    </location>
</feature>
<protein>
    <recommendedName>
        <fullName evidence="2">Ice-binding protein C-terminal domain-containing protein</fullName>
    </recommendedName>
</protein>
<dbReference type="EMBL" id="CP021023">
    <property type="protein sequence ID" value="ARN57314.1"/>
    <property type="molecule type" value="Genomic_DNA"/>
</dbReference>
<evidence type="ECO:0000256" key="1">
    <source>
        <dbReference type="SAM" id="SignalP"/>
    </source>
</evidence>
<organism evidence="3 4">
    <name type="scientific">Sedimentisphaera salicampi</name>
    <dbReference type="NCBI Taxonomy" id="1941349"/>
    <lineage>
        <taxon>Bacteria</taxon>
        <taxon>Pseudomonadati</taxon>
        <taxon>Planctomycetota</taxon>
        <taxon>Phycisphaerae</taxon>
        <taxon>Sedimentisphaerales</taxon>
        <taxon>Sedimentisphaeraceae</taxon>
        <taxon>Sedimentisphaera</taxon>
    </lineage>
</organism>
<sequence length="169" mass="17396" precursor="true">MKKILTLVLVLAVAQFASAAVSWDVTDNGDGSFSVSMMTDDQVNAVGVGNMALSNPAGSIDSGVWNATFTTTQPIIDLSSYGDYDFGGATANVGAGVYTSGELLSFNYTGAVGDTITLEDIPAFGMTANYSTQSAGKQSLAGESITIVPEPMTMALLGLGGLFVRRRSA</sequence>
<feature type="signal peptide" evidence="1">
    <location>
        <begin position="1"/>
        <end position="19"/>
    </location>
</feature>
<dbReference type="InterPro" id="IPR013424">
    <property type="entry name" value="Ice-binding_C"/>
</dbReference>
<dbReference type="NCBIfam" id="TIGR02595">
    <property type="entry name" value="PEP_CTERM"/>
    <property type="match status" value="1"/>
</dbReference>
<dbReference type="Proteomes" id="UP000193334">
    <property type="component" value="Chromosome"/>
</dbReference>
<name>A0A1W6LNH5_9BACT</name>
<dbReference type="AlphaFoldDB" id="A0A1W6LNH5"/>
<accession>A0A1W6LNH5</accession>
<dbReference type="KEGG" id="pbp:STSP1_01718"/>
<reference evidence="4" key="1">
    <citation type="submission" date="2017-04" db="EMBL/GenBank/DDBJ databases">
        <title>Comparative genomics and description of representatives of a novel lineage of planctomycetes thriving in anoxic sediments.</title>
        <authorList>
            <person name="Spring S."/>
            <person name="Bunk B."/>
            <person name="Sproer C."/>
        </authorList>
    </citation>
    <scope>NUCLEOTIDE SEQUENCE [LARGE SCALE GENOMIC DNA]</scope>
    <source>
        <strain evidence="4">ST-PulAB-D4</strain>
    </source>
</reference>
<gene>
    <name evidence="3" type="ORF">STSP1_01718</name>
</gene>
<dbReference type="STRING" id="1941349.STSP1_01718"/>
<dbReference type="Pfam" id="PF07589">
    <property type="entry name" value="PEP-CTERM"/>
    <property type="match status" value="1"/>
</dbReference>
<evidence type="ECO:0000313" key="4">
    <source>
        <dbReference type="Proteomes" id="UP000193334"/>
    </source>
</evidence>
<proteinExistence type="predicted"/>
<dbReference type="RefSeq" id="WP_085755962.1">
    <property type="nucleotide sequence ID" value="NZ_CP021023.1"/>
</dbReference>
<keyword evidence="4" id="KW-1185">Reference proteome</keyword>